<keyword evidence="1" id="KW-1003">Cell membrane</keyword>
<reference evidence="7 8" key="1">
    <citation type="submission" date="2015-10" db="EMBL/GenBank/DDBJ databases">
        <title>Transcriptomic analysis of a linuron degrading triple-species bacterial consortium.</title>
        <authorList>
            <person name="Albers P."/>
        </authorList>
    </citation>
    <scope>NUCLEOTIDE SEQUENCE [LARGE SCALE GENOMIC DNA]</scope>
    <source>
        <strain evidence="7 8">WDL6</strain>
    </source>
</reference>
<dbReference type="GO" id="GO:0046872">
    <property type="term" value="F:metal ion binding"/>
    <property type="evidence" value="ECO:0007669"/>
    <property type="project" value="UniProtKB-KW"/>
</dbReference>
<name>A0A109BB47_HYPSL</name>
<dbReference type="AlphaFoldDB" id="A0A109BB47"/>
<dbReference type="GO" id="GO:0008758">
    <property type="term" value="F:UDP-2,3-diacylglucosamine hydrolase activity"/>
    <property type="evidence" value="ECO:0007669"/>
    <property type="project" value="TreeGrafter"/>
</dbReference>
<evidence type="ECO:0000259" key="6">
    <source>
        <dbReference type="Pfam" id="PF00149"/>
    </source>
</evidence>
<evidence type="ECO:0000256" key="4">
    <source>
        <dbReference type="ARBA" id="ARBA00023136"/>
    </source>
</evidence>
<dbReference type="CDD" id="cd07398">
    <property type="entry name" value="MPP_YbbF-LpxH"/>
    <property type="match status" value="1"/>
</dbReference>
<dbReference type="Pfam" id="PF00149">
    <property type="entry name" value="Metallophos"/>
    <property type="match status" value="1"/>
</dbReference>
<keyword evidence="5" id="KW-0464">Manganese</keyword>
<dbReference type="RefSeq" id="WP_068463425.1">
    <property type="nucleotide sequence ID" value="NZ_LMTR01000078.1"/>
</dbReference>
<comment type="caution">
    <text evidence="7">The sequence shown here is derived from an EMBL/GenBank/DDBJ whole genome shotgun (WGS) entry which is preliminary data.</text>
</comment>
<keyword evidence="3" id="KW-0479">Metal-binding</keyword>
<evidence type="ECO:0000256" key="3">
    <source>
        <dbReference type="ARBA" id="ARBA00022723"/>
    </source>
</evidence>
<keyword evidence="2" id="KW-0997">Cell inner membrane</keyword>
<dbReference type="InterPro" id="IPR029052">
    <property type="entry name" value="Metallo-depent_PP-like"/>
</dbReference>
<protein>
    <submittedName>
        <fullName evidence="7">Ser/Thr protein phosphatase family protein</fullName>
        <ecNumber evidence="7">3.6.1.-</ecNumber>
    </submittedName>
</protein>
<dbReference type="EC" id="3.6.1.-" evidence="7"/>
<dbReference type="PANTHER" id="PTHR34990:SF2">
    <property type="entry name" value="BLL8164 PROTEIN"/>
    <property type="match status" value="1"/>
</dbReference>
<dbReference type="InterPro" id="IPR004843">
    <property type="entry name" value="Calcineurin-like_PHP"/>
</dbReference>
<dbReference type="Gene3D" id="3.60.21.10">
    <property type="match status" value="1"/>
</dbReference>
<dbReference type="GO" id="GO:0016020">
    <property type="term" value="C:membrane"/>
    <property type="evidence" value="ECO:0007669"/>
    <property type="project" value="GOC"/>
</dbReference>
<evidence type="ECO:0000256" key="2">
    <source>
        <dbReference type="ARBA" id="ARBA00022519"/>
    </source>
</evidence>
<feature type="domain" description="Calcineurin-like phosphoesterase" evidence="6">
    <location>
        <begin position="5"/>
        <end position="204"/>
    </location>
</feature>
<keyword evidence="7" id="KW-0378">Hydrolase</keyword>
<sequence>MVQYRTLFISDVHLGTRASQADLLLDFLRETEADTIYLVGDIVDFWRIRRGPIWPQAHNDVLQKLLRKARKGTRVIFIPGNHDEGLRPYCGQHFGGIEIEHQTVHVTADGKRYLVLHGDEFDVVVRYARWLAFLGDRGYEFALWLNHPLNFIRRRFGLGYWSLSAHLKLCVKTAVNFIGEFEKSLSDEARRHGVDGVICGHIHHAASRQMDGVHYLNTGDWVESCTAIGETEDGRMELIRWHDVVKARDQSITKQLTKALQVA</sequence>
<evidence type="ECO:0000313" key="7">
    <source>
        <dbReference type="EMBL" id="KWT65524.1"/>
    </source>
</evidence>
<dbReference type="PANTHER" id="PTHR34990">
    <property type="entry name" value="UDP-2,3-DIACYLGLUCOSAMINE HYDROLASE-RELATED"/>
    <property type="match status" value="1"/>
</dbReference>
<dbReference type="PATRIC" id="fig|121290.4.peg.51"/>
<keyword evidence="4" id="KW-0472">Membrane</keyword>
<evidence type="ECO:0000256" key="1">
    <source>
        <dbReference type="ARBA" id="ARBA00022475"/>
    </source>
</evidence>
<dbReference type="Proteomes" id="UP000059074">
    <property type="component" value="Unassembled WGS sequence"/>
</dbReference>
<evidence type="ECO:0000313" key="8">
    <source>
        <dbReference type="Proteomes" id="UP000059074"/>
    </source>
</evidence>
<dbReference type="EMBL" id="LMTR01000078">
    <property type="protein sequence ID" value="KWT65524.1"/>
    <property type="molecule type" value="Genomic_DNA"/>
</dbReference>
<dbReference type="STRING" id="121290.APY04_2762"/>
<keyword evidence="8" id="KW-1185">Reference proteome</keyword>
<proteinExistence type="predicted"/>
<organism evidence="7 8">
    <name type="scientific">Hyphomicrobium sulfonivorans</name>
    <dbReference type="NCBI Taxonomy" id="121290"/>
    <lineage>
        <taxon>Bacteria</taxon>
        <taxon>Pseudomonadati</taxon>
        <taxon>Pseudomonadota</taxon>
        <taxon>Alphaproteobacteria</taxon>
        <taxon>Hyphomicrobiales</taxon>
        <taxon>Hyphomicrobiaceae</taxon>
        <taxon>Hyphomicrobium</taxon>
    </lineage>
</organism>
<accession>A0A109BB47</accession>
<gene>
    <name evidence="7" type="ORF">APY04_2762</name>
</gene>
<dbReference type="SUPFAM" id="SSF56300">
    <property type="entry name" value="Metallo-dependent phosphatases"/>
    <property type="match status" value="1"/>
</dbReference>
<dbReference type="GO" id="GO:0009245">
    <property type="term" value="P:lipid A biosynthetic process"/>
    <property type="evidence" value="ECO:0007669"/>
    <property type="project" value="TreeGrafter"/>
</dbReference>
<dbReference type="InterPro" id="IPR043461">
    <property type="entry name" value="LpxH-like"/>
</dbReference>
<evidence type="ECO:0000256" key="5">
    <source>
        <dbReference type="ARBA" id="ARBA00023211"/>
    </source>
</evidence>
<dbReference type="OrthoDB" id="9802481at2"/>